<dbReference type="PROSITE" id="PS00028">
    <property type="entry name" value="ZINC_FINGER_C2H2_1"/>
    <property type="match status" value="8"/>
</dbReference>
<dbReference type="PROSITE" id="PS50157">
    <property type="entry name" value="ZINC_FINGER_C2H2_2"/>
    <property type="match status" value="9"/>
</dbReference>
<dbReference type="InterPro" id="IPR008042">
    <property type="entry name" value="Retrotrans_Pao"/>
</dbReference>
<dbReference type="GO" id="GO:0005634">
    <property type="term" value="C:nucleus"/>
    <property type="evidence" value="ECO:0007669"/>
    <property type="project" value="UniProtKB-SubCell"/>
</dbReference>
<evidence type="ECO:0000256" key="2">
    <source>
        <dbReference type="ARBA" id="ARBA00022723"/>
    </source>
</evidence>
<dbReference type="AlphaFoldDB" id="A0A8S1BH80"/>
<accession>A0A8S1BH80</accession>
<evidence type="ECO:0000256" key="3">
    <source>
        <dbReference type="ARBA" id="ARBA00022737"/>
    </source>
</evidence>
<comment type="subcellular location">
    <subcellularLocation>
        <location evidence="1">Nucleus</location>
    </subcellularLocation>
</comment>
<proteinExistence type="predicted"/>
<comment type="caution">
    <text evidence="10">The sequence shown here is derived from an EMBL/GenBank/DDBJ whole genome shotgun (WGS) entry which is preliminary data.</text>
</comment>
<dbReference type="OrthoDB" id="2309723at2759"/>
<dbReference type="EMBL" id="CADEBD010000665">
    <property type="protein sequence ID" value="CAB3258660.1"/>
    <property type="molecule type" value="Genomic_DNA"/>
</dbReference>
<evidence type="ECO:0000256" key="1">
    <source>
        <dbReference type="ARBA" id="ARBA00004123"/>
    </source>
</evidence>
<evidence type="ECO:0000313" key="11">
    <source>
        <dbReference type="Proteomes" id="UP000494256"/>
    </source>
</evidence>
<dbReference type="PANTHER" id="PTHR24376:SF243">
    <property type="entry name" value="C2H2-TYPE DOMAIN-CONTAINING PROTEIN"/>
    <property type="match status" value="1"/>
</dbReference>
<feature type="domain" description="C2H2-type" evidence="9">
    <location>
        <begin position="258"/>
        <end position="285"/>
    </location>
</feature>
<evidence type="ECO:0000256" key="6">
    <source>
        <dbReference type="ARBA" id="ARBA00023125"/>
    </source>
</evidence>
<dbReference type="Pfam" id="PF00096">
    <property type="entry name" value="zf-C2H2"/>
    <property type="match status" value="3"/>
</dbReference>
<dbReference type="Pfam" id="PF12171">
    <property type="entry name" value="zf-C2H2_jaz"/>
    <property type="match status" value="1"/>
</dbReference>
<name>A0A8S1BH80_ARCPL</name>
<dbReference type="InterPro" id="IPR013087">
    <property type="entry name" value="Znf_C2H2_type"/>
</dbReference>
<evidence type="ECO:0000259" key="9">
    <source>
        <dbReference type="PROSITE" id="PS50157"/>
    </source>
</evidence>
<dbReference type="InterPro" id="IPR022755">
    <property type="entry name" value="Znf_C2H2_jaz"/>
</dbReference>
<keyword evidence="2" id="KW-0479">Metal-binding</keyword>
<feature type="domain" description="C2H2-type" evidence="9">
    <location>
        <begin position="287"/>
        <end position="309"/>
    </location>
</feature>
<feature type="domain" description="C2H2-type" evidence="9">
    <location>
        <begin position="343"/>
        <end position="371"/>
    </location>
</feature>
<keyword evidence="7" id="KW-0539">Nucleus</keyword>
<dbReference type="GO" id="GO:0008270">
    <property type="term" value="F:zinc ion binding"/>
    <property type="evidence" value="ECO:0007669"/>
    <property type="project" value="UniProtKB-KW"/>
</dbReference>
<dbReference type="SUPFAM" id="SSF57667">
    <property type="entry name" value="beta-beta-alpha zinc fingers"/>
    <property type="match status" value="5"/>
</dbReference>
<dbReference type="PANTHER" id="PTHR24376">
    <property type="entry name" value="ZINC FINGER PROTEIN"/>
    <property type="match status" value="1"/>
</dbReference>
<keyword evidence="4 8" id="KW-0863">Zinc-finger</keyword>
<feature type="domain" description="C2H2-type" evidence="9">
    <location>
        <begin position="408"/>
        <end position="435"/>
    </location>
</feature>
<dbReference type="InterPro" id="IPR036236">
    <property type="entry name" value="Znf_C2H2_sf"/>
</dbReference>
<evidence type="ECO:0000256" key="5">
    <source>
        <dbReference type="ARBA" id="ARBA00022833"/>
    </source>
</evidence>
<feature type="domain" description="C2H2-type" evidence="9">
    <location>
        <begin position="722"/>
        <end position="749"/>
    </location>
</feature>
<organism evidence="10 11">
    <name type="scientific">Arctia plantaginis</name>
    <name type="common">Wood tiger moth</name>
    <name type="synonym">Phalaena plantaginis</name>
    <dbReference type="NCBI Taxonomy" id="874455"/>
    <lineage>
        <taxon>Eukaryota</taxon>
        <taxon>Metazoa</taxon>
        <taxon>Ecdysozoa</taxon>
        <taxon>Arthropoda</taxon>
        <taxon>Hexapoda</taxon>
        <taxon>Insecta</taxon>
        <taxon>Pterygota</taxon>
        <taxon>Neoptera</taxon>
        <taxon>Endopterygota</taxon>
        <taxon>Lepidoptera</taxon>
        <taxon>Glossata</taxon>
        <taxon>Ditrysia</taxon>
        <taxon>Noctuoidea</taxon>
        <taxon>Erebidae</taxon>
        <taxon>Arctiinae</taxon>
        <taxon>Arctia</taxon>
    </lineage>
</organism>
<dbReference type="FunFam" id="3.30.160.60:FF:000176">
    <property type="entry name" value="zinc finger protein 70"/>
    <property type="match status" value="1"/>
</dbReference>
<dbReference type="Proteomes" id="UP000494256">
    <property type="component" value="Unassembled WGS sequence"/>
</dbReference>
<reference evidence="10 11" key="1">
    <citation type="submission" date="2020-04" db="EMBL/GenBank/DDBJ databases">
        <authorList>
            <person name="Wallbank WR R."/>
            <person name="Pardo Diaz C."/>
            <person name="Kozak K."/>
            <person name="Martin S."/>
            <person name="Jiggins C."/>
            <person name="Moest M."/>
            <person name="Warren A I."/>
            <person name="Byers J.R.P. K."/>
            <person name="Montejo-Kovacevich G."/>
            <person name="Yen C E."/>
        </authorList>
    </citation>
    <scope>NUCLEOTIDE SEQUENCE [LARGE SCALE GENOMIC DNA]</scope>
</reference>
<protein>
    <recommendedName>
        <fullName evidence="9">C2H2-type domain-containing protein</fullName>
    </recommendedName>
</protein>
<keyword evidence="3" id="KW-0677">Repeat</keyword>
<evidence type="ECO:0000256" key="7">
    <source>
        <dbReference type="ARBA" id="ARBA00023242"/>
    </source>
</evidence>
<keyword evidence="6" id="KW-0238">DNA-binding</keyword>
<dbReference type="SMART" id="SM00355">
    <property type="entry name" value="ZnF_C2H2"/>
    <property type="match status" value="10"/>
</dbReference>
<feature type="domain" description="C2H2-type" evidence="9">
    <location>
        <begin position="469"/>
        <end position="497"/>
    </location>
</feature>
<keyword evidence="5" id="KW-0862">Zinc</keyword>
<dbReference type="Gene3D" id="3.30.160.60">
    <property type="entry name" value="Classic Zinc Finger"/>
    <property type="match status" value="7"/>
</dbReference>
<evidence type="ECO:0000313" key="10">
    <source>
        <dbReference type="EMBL" id="CAB3258660.1"/>
    </source>
</evidence>
<sequence>MNDCTTFSNGNKEAKSETPKNYCFGCLCDSKERQIQNYTFVCGPLKELFQIQNVFLCYICKRVAQHTEQFIQNVQSNQILLENFSNATMDETLTSVRSQTEPLVNLRQVSHNVIELRENESNSFEESFTVVTTVKEKGDVKVKIEMKEETELLDNIEAEFINQDDEFPDMYLKEEDEFPLNTMLKEELEIRNVDKLKLLNLSSKIKKEVKKKDRIKRKGEKKYRKEIPEVKVVYITRKQCMEERTKMSKAQKYLASVYKCTNCIKGFTFKGSYDTHMEKHNQSNGDFECDICKQRMDSDDKLVSHIRYHLIRYKCPICRLTRNCRKTIKDHYSAYHLGGDQYYKCSQCVKTFKCQTSLRKHVLYMHVRRERVQCAYCARTYADKTVLKSHMMLKHSKEVSAVEVSKRCVCAECGMAFKTPSQLRNHSIKHSDTRNYYCVECDKSFKSESILKTHLKTTAIHVNYKELPLSCSHCEKRFSNRRDVERHMNRIHLNVKPFRCDRCDKPLDGHSEPNGVGSTGASNISKRIDPTPFPSIGEIQSIFTRVLHASVSGYAAVVFLSTVKRDGTTAVHLVTSKSKVSLLRTRLTIPKLELSGAALLTRLLNRVTFTLGKLIELSEVYAWSDSQIVLAWLQASPHRLEVFVANRVSQIQASEAKLTWRHVPGELNPADVASRGCDAPTLVDHPLWWGPKWQVDLAYVNSWGLKDHQRFIHEGYKRPLQFPCPMCDKVFDRNQILKIHIRTHTGERPYICSKCPAKFSQASILRTHDRLIHLKLTRDGRPKTGGVK</sequence>
<dbReference type="Pfam" id="PF05380">
    <property type="entry name" value="Peptidase_A17"/>
    <property type="match status" value="1"/>
</dbReference>
<feature type="domain" description="C2H2-type" evidence="9">
    <location>
        <begin position="436"/>
        <end position="466"/>
    </location>
</feature>
<feature type="domain" description="C2H2-type" evidence="9">
    <location>
        <begin position="372"/>
        <end position="400"/>
    </location>
</feature>
<evidence type="ECO:0000256" key="4">
    <source>
        <dbReference type="ARBA" id="ARBA00022771"/>
    </source>
</evidence>
<dbReference type="GO" id="GO:0000978">
    <property type="term" value="F:RNA polymerase II cis-regulatory region sequence-specific DNA binding"/>
    <property type="evidence" value="ECO:0007669"/>
    <property type="project" value="TreeGrafter"/>
</dbReference>
<feature type="domain" description="C2H2-type" evidence="9">
    <location>
        <begin position="750"/>
        <end position="773"/>
    </location>
</feature>
<gene>
    <name evidence="10" type="ORF">APLA_LOCUS16292</name>
</gene>
<evidence type="ECO:0000256" key="8">
    <source>
        <dbReference type="PROSITE-ProRule" id="PRU00042"/>
    </source>
</evidence>
<dbReference type="GO" id="GO:0001228">
    <property type="term" value="F:DNA-binding transcription activator activity, RNA polymerase II-specific"/>
    <property type="evidence" value="ECO:0007669"/>
    <property type="project" value="TreeGrafter"/>
</dbReference>